<dbReference type="InterPro" id="IPR014729">
    <property type="entry name" value="Rossmann-like_a/b/a_fold"/>
</dbReference>
<comment type="caution">
    <text evidence="10">The sequence shown here is derived from an EMBL/GenBank/DDBJ whole genome shotgun (WGS) entry which is preliminary data.</text>
</comment>
<evidence type="ECO:0000256" key="7">
    <source>
        <dbReference type="PIRSR" id="PIRSR001589-3"/>
    </source>
</evidence>
<dbReference type="Pfam" id="PF13537">
    <property type="entry name" value="GATase_7"/>
    <property type="match status" value="1"/>
</dbReference>
<evidence type="ECO:0000256" key="6">
    <source>
        <dbReference type="ARBA" id="ARBA00048741"/>
    </source>
</evidence>
<keyword evidence="4" id="KW-0547">Nucleotide-binding</keyword>
<evidence type="ECO:0000256" key="5">
    <source>
        <dbReference type="ARBA" id="ARBA00022840"/>
    </source>
</evidence>
<comment type="catalytic activity">
    <reaction evidence="6">
        <text>L-aspartate + L-glutamine + ATP + H2O = L-asparagine + L-glutamate + AMP + diphosphate + H(+)</text>
        <dbReference type="Rhea" id="RHEA:12228"/>
        <dbReference type="ChEBI" id="CHEBI:15377"/>
        <dbReference type="ChEBI" id="CHEBI:15378"/>
        <dbReference type="ChEBI" id="CHEBI:29985"/>
        <dbReference type="ChEBI" id="CHEBI:29991"/>
        <dbReference type="ChEBI" id="CHEBI:30616"/>
        <dbReference type="ChEBI" id="CHEBI:33019"/>
        <dbReference type="ChEBI" id="CHEBI:58048"/>
        <dbReference type="ChEBI" id="CHEBI:58359"/>
        <dbReference type="ChEBI" id="CHEBI:456215"/>
        <dbReference type="EC" id="6.3.5.4"/>
    </reaction>
</comment>
<dbReference type="Gene3D" id="3.60.20.10">
    <property type="entry name" value="Glutamine Phosphoribosylpyrophosphate, subunit 1, domain 1"/>
    <property type="match status" value="1"/>
</dbReference>
<evidence type="ECO:0000313" key="10">
    <source>
        <dbReference type="EMBL" id="RVU30837.1"/>
    </source>
</evidence>
<evidence type="ECO:0000256" key="2">
    <source>
        <dbReference type="ARBA" id="ARBA00005752"/>
    </source>
</evidence>
<dbReference type="InterPro" id="IPR051786">
    <property type="entry name" value="ASN_synthetase/amidase"/>
</dbReference>
<name>A0A437Q8Q5_9GAMM</name>
<gene>
    <name evidence="10" type="ORF">EOE65_10565</name>
</gene>
<dbReference type="PIRSF" id="PIRSF001589">
    <property type="entry name" value="Asn_synthetase_glu-h"/>
    <property type="match status" value="1"/>
</dbReference>
<feature type="domain" description="Glutamine amidotransferase type-2" evidence="9">
    <location>
        <begin position="75"/>
        <end position="139"/>
    </location>
</feature>
<dbReference type="PANTHER" id="PTHR43284">
    <property type="entry name" value="ASPARAGINE SYNTHETASE (GLUTAMINE-HYDROLYZING)"/>
    <property type="match status" value="1"/>
</dbReference>
<dbReference type="GO" id="GO:0005829">
    <property type="term" value="C:cytosol"/>
    <property type="evidence" value="ECO:0007669"/>
    <property type="project" value="TreeGrafter"/>
</dbReference>
<dbReference type="InterPro" id="IPR006426">
    <property type="entry name" value="Asn_synth_AEB"/>
</dbReference>
<dbReference type="Pfam" id="PF00733">
    <property type="entry name" value="Asn_synthase"/>
    <property type="match status" value="1"/>
</dbReference>
<dbReference type="InterPro" id="IPR001962">
    <property type="entry name" value="Asn_synthase"/>
</dbReference>
<keyword evidence="5" id="KW-0067">ATP-binding</keyword>
<feature type="domain" description="Asparagine synthetase" evidence="8">
    <location>
        <begin position="213"/>
        <end position="595"/>
    </location>
</feature>
<evidence type="ECO:0000256" key="1">
    <source>
        <dbReference type="ARBA" id="ARBA00005187"/>
    </source>
</evidence>
<dbReference type="GO" id="GO:0004066">
    <property type="term" value="F:asparagine synthase (glutamine-hydrolyzing) activity"/>
    <property type="evidence" value="ECO:0007669"/>
    <property type="project" value="UniProtKB-EC"/>
</dbReference>
<protein>
    <recommendedName>
        <fullName evidence="3">asparagine synthase (glutamine-hydrolyzing)</fullName>
        <ecNumber evidence="3">6.3.5.4</ecNumber>
    </recommendedName>
</protein>
<dbReference type="CDD" id="cd01991">
    <property type="entry name" value="Asn_synthase_B_C"/>
    <property type="match status" value="1"/>
</dbReference>
<dbReference type="SUPFAM" id="SSF52402">
    <property type="entry name" value="Adenine nucleotide alpha hydrolases-like"/>
    <property type="match status" value="1"/>
</dbReference>
<feature type="site" description="Important for beta-aspartyl-AMP intermediate formation" evidence="7">
    <location>
        <position position="338"/>
    </location>
</feature>
<dbReference type="Proteomes" id="UP000282818">
    <property type="component" value="Unassembled WGS sequence"/>
</dbReference>
<dbReference type="Gene3D" id="3.40.50.620">
    <property type="entry name" value="HUPs"/>
    <property type="match status" value="1"/>
</dbReference>
<accession>A0A437Q8Q5</accession>
<dbReference type="PANTHER" id="PTHR43284:SF1">
    <property type="entry name" value="ASPARAGINE SYNTHETASE"/>
    <property type="match status" value="1"/>
</dbReference>
<dbReference type="EMBL" id="SACQ01000004">
    <property type="protein sequence ID" value="RVU30837.1"/>
    <property type="molecule type" value="Genomic_DNA"/>
</dbReference>
<keyword evidence="11" id="KW-1185">Reference proteome</keyword>
<evidence type="ECO:0000313" key="11">
    <source>
        <dbReference type="Proteomes" id="UP000282818"/>
    </source>
</evidence>
<dbReference type="GO" id="GO:0006529">
    <property type="term" value="P:asparagine biosynthetic process"/>
    <property type="evidence" value="ECO:0007669"/>
    <property type="project" value="InterPro"/>
</dbReference>
<evidence type="ECO:0000259" key="9">
    <source>
        <dbReference type="Pfam" id="PF13537"/>
    </source>
</evidence>
<dbReference type="EC" id="6.3.5.4" evidence="3"/>
<proteinExistence type="inferred from homology"/>
<comment type="pathway">
    <text evidence="1">Amino-acid biosynthesis; L-asparagine biosynthesis; L-asparagine from L-aspartate (L-Gln route): step 1/1.</text>
</comment>
<dbReference type="AlphaFoldDB" id="A0A437Q8Q5"/>
<dbReference type="GO" id="GO:0005524">
    <property type="term" value="F:ATP binding"/>
    <property type="evidence" value="ECO:0007669"/>
    <property type="project" value="UniProtKB-KW"/>
</dbReference>
<organism evidence="10 11">
    <name type="scientific">Neptunomonas marina</name>
    <dbReference type="NCBI Taxonomy" id="1815562"/>
    <lineage>
        <taxon>Bacteria</taxon>
        <taxon>Pseudomonadati</taxon>
        <taxon>Pseudomonadota</taxon>
        <taxon>Gammaproteobacteria</taxon>
        <taxon>Oceanospirillales</taxon>
        <taxon>Oceanospirillaceae</taxon>
        <taxon>Neptunomonas</taxon>
    </lineage>
</organism>
<evidence type="ECO:0000259" key="8">
    <source>
        <dbReference type="Pfam" id="PF00733"/>
    </source>
</evidence>
<reference evidence="10 11" key="1">
    <citation type="submission" date="2019-01" db="EMBL/GenBank/DDBJ databases">
        <authorList>
            <person name="Chen W.-M."/>
        </authorList>
    </citation>
    <scope>NUCLEOTIDE SEQUENCE [LARGE SCALE GENOMIC DNA]</scope>
    <source>
        <strain evidence="10 11">HPM-16</strain>
    </source>
</reference>
<comment type="similarity">
    <text evidence="2">Belongs to the asparagine synthetase family.</text>
</comment>
<dbReference type="SUPFAM" id="SSF56235">
    <property type="entry name" value="N-terminal nucleophile aminohydrolases (Ntn hydrolases)"/>
    <property type="match status" value="1"/>
</dbReference>
<dbReference type="InterPro" id="IPR029055">
    <property type="entry name" value="Ntn_hydrolases_N"/>
</dbReference>
<evidence type="ECO:0000256" key="3">
    <source>
        <dbReference type="ARBA" id="ARBA00012737"/>
    </source>
</evidence>
<evidence type="ECO:0000256" key="4">
    <source>
        <dbReference type="ARBA" id="ARBA00022741"/>
    </source>
</evidence>
<sequence>MFAGQCGASTPINGSEIAAQLRSTLPFNLADASQSQLLATTDILQDGHILATVIGAPRWKSDDLKQQSLVKGHASALLTAYRAHGDKLHSELNGHYAFAIIDDESGRVLLSTDRIASIPVFYHIEDKTVVFGTSAHAVLTASDSSNTAMTHQGIYDYTYFHMVPSPVSVYSSIRKLMMAELVVIEQGSVSRTHHWLPQFKNTNRNSFDACTQKLRDELRESVRDAARSDKNVACFLSGGLDSSTVAGMLSEVSDGKAHAYSIGFSAEGYDEMAYARITAQHFGVELHEYYVTPEDVVEALPKVATSYDEPFGNSSALPAYFCAKVAKENGVELLLAGDGGDELFAGNERYAKQKVFEAYQRVPELLRSTILEPVINRIPGAVPYSDKARSYVAQANVPLPDRLQTYNFLNRHQPEEIFTDAFIAQVSTSYPSELQREIYQRPQDASSLSRMLYLDWQITLADNDLRKVSQMCSLAGVEVAYPMLDDRLFELACELPDDWKLKGQTLRHFYKESLRGWLPDATINKSKQGFGLPFGVWMQTHAPLREMAYDSLLKIKTRGYFRPEFIEHLVQLHRDGHAAYYGELIWILTVLELWLAHNDTPEI</sequence>
<dbReference type="InterPro" id="IPR017932">
    <property type="entry name" value="GATase_2_dom"/>
</dbReference>